<sequence length="146" mass="16057">MAVPKPPSFPFKRASGLEPPTEHARLRALEPVSRVRLLDSSIAWLVTKYKDVCAVATDARRTGPGFPELSAGGKAAATNKPTFVDMDAPAHMEQRSMVEPLFAEDHVKTIRSHIQKTIDDLFDQMIKKGREEPVDLVASLALPAVR</sequence>
<evidence type="ECO:0000256" key="1">
    <source>
        <dbReference type="ARBA" id="ARBA00010617"/>
    </source>
</evidence>
<accession>A0ABR3X080</accession>
<evidence type="ECO:0000313" key="2">
    <source>
        <dbReference type="EMBL" id="KAL1869096.1"/>
    </source>
</evidence>
<dbReference type="InterPro" id="IPR036396">
    <property type="entry name" value="Cyt_P450_sf"/>
</dbReference>
<dbReference type="PANTHER" id="PTHR46696">
    <property type="entry name" value="P450, PUTATIVE (EUROFUNG)-RELATED"/>
    <property type="match status" value="1"/>
</dbReference>
<name>A0ABR3X080_9PEZI</name>
<keyword evidence="3" id="KW-1185">Reference proteome</keyword>
<protein>
    <recommendedName>
        <fullName evidence="4">Cytochrome P450</fullName>
    </recommendedName>
</protein>
<dbReference type="EMBL" id="JAWRVE010000042">
    <property type="protein sequence ID" value="KAL1869096.1"/>
    <property type="molecule type" value="Genomic_DNA"/>
</dbReference>
<organism evidence="2 3">
    <name type="scientific">Diaporthe australafricana</name>
    <dbReference type="NCBI Taxonomy" id="127596"/>
    <lineage>
        <taxon>Eukaryota</taxon>
        <taxon>Fungi</taxon>
        <taxon>Dikarya</taxon>
        <taxon>Ascomycota</taxon>
        <taxon>Pezizomycotina</taxon>
        <taxon>Sordariomycetes</taxon>
        <taxon>Sordariomycetidae</taxon>
        <taxon>Diaporthales</taxon>
        <taxon>Diaporthaceae</taxon>
        <taxon>Diaporthe</taxon>
    </lineage>
</organism>
<evidence type="ECO:0000313" key="3">
    <source>
        <dbReference type="Proteomes" id="UP001583177"/>
    </source>
</evidence>
<dbReference type="SUPFAM" id="SSF48264">
    <property type="entry name" value="Cytochrome P450"/>
    <property type="match status" value="1"/>
</dbReference>
<comment type="caution">
    <text evidence="2">The sequence shown here is derived from an EMBL/GenBank/DDBJ whole genome shotgun (WGS) entry which is preliminary data.</text>
</comment>
<reference evidence="2 3" key="1">
    <citation type="journal article" date="2024" name="IMA Fungus">
        <title>IMA Genome - F19 : A genome assembly and annotation guide to empower mycologists, including annotated draft genome sequences of Ceratocystis pirilliformis, Diaporthe australafricana, Fusarium ophioides, Paecilomyces lecythidis, and Sporothrix stenoceras.</title>
        <authorList>
            <person name="Aylward J."/>
            <person name="Wilson A.M."/>
            <person name="Visagie C.M."/>
            <person name="Spraker J."/>
            <person name="Barnes I."/>
            <person name="Buitendag C."/>
            <person name="Ceriani C."/>
            <person name="Del Mar Angel L."/>
            <person name="du Plessis D."/>
            <person name="Fuchs T."/>
            <person name="Gasser K."/>
            <person name="Kramer D."/>
            <person name="Li W."/>
            <person name="Munsamy K."/>
            <person name="Piso A."/>
            <person name="Price J.L."/>
            <person name="Sonnekus B."/>
            <person name="Thomas C."/>
            <person name="van der Nest A."/>
            <person name="van Dijk A."/>
            <person name="van Heerden A."/>
            <person name="van Vuuren N."/>
            <person name="Yilmaz N."/>
            <person name="Duong T.A."/>
            <person name="van der Merwe N.A."/>
            <person name="Wingfield M.J."/>
            <person name="Wingfield B.D."/>
        </authorList>
    </citation>
    <scope>NUCLEOTIDE SEQUENCE [LARGE SCALE GENOMIC DNA]</scope>
    <source>
        <strain evidence="2 3">CMW 18300</strain>
    </source>
</reference>
<dbReference type="PANTHER" id="PTHR46696:SF6">
    <property type="entry name" value="P450, PUTATIVE (EUROFUNG)-RELATED"/>
    <property type="match status" value="1"/>
</dbReference>
<proteinExistence type="inferred from homology"/>
<gene>
    <name evidence="2" type="ORF">Daus18300_005632</name>
</gene>
<dbReference type="Proteomes" id="UP001583177">
    <property type="component" value="Unassembled WGS sequence"/>
</dbReference>
<evidence type="ECO:0008006" key="4">
    <source>
        <dbReference type="Google" id="ProtNLM"/>
    </source>
</evidence>
<dbReference type="Gene3D" id="1.10.630.10">
    <property type="entry name" value="Cytochrome P450"/>
    <property type="match status" value="1"/>
</dbReference>
<comment type="similarity">
    <text evidence="1">Belongs to the cytochrome P450 family.</text>
</comment>
<feature type="non-terminal residue" evidence="2">
    <location>
        <position position="146"/>
    </location>
</feature>